<comment type="caution">
    <text evidence="10">The sequence shown here is derived from an EMBL/GenBank/DDBJ whole genome shotgun (WGS) entry which is preliminary data.</text>
</comment>
<dbReference type="InterPro" id="IPR024602">
    <property type="entry name" value="COG_su2_N"/>
</dbReference>
<name>R4XBT4_TAPDE</name>
<sequence length="256" mass="29608">MSRSAAALRIHTNRRQDFDSYFPVEEHEDSQVYHSDYASLPFPAPLTTLRANFRGEEFDCDDFLLEHQRHGQLDDLLLELRGLSTLLDSELIKGVEEDYESFIGLGRMDSRKVDDLKKGVINVVDQLKTIESEAQANLDEIDETLKARRVLRRRKKAARQVLKISMAIDELSFFLHDEEDVQNALESFEQLTELVSNNQIPEYDQTRYDDLLIDLDTRLQADLKAARDTRKLDCAVLIRRFRAAQQKSRVSVEHGP</sequence>
<evidence type="ECO:0000256" key="8">
    <source>
        <dbReference type="ARBA" id="ARBA00031344"/>
    </source>
</evidence>
<evidence type="ECO:0000256" key="6">
    <source>
        <dbReference type="ARBA" id="ARBA00023034"/>
    </source>
</evidence>
<evidence type="ECO:0000256" key="2">
    <source>
        <dbReference type="ARBA" id="ARBA00007603"/>
    </source>
</evidence>
<keyword evidence="4" id="KW-0813">Transport</keyword>
<gene>
    <name evidence="10" type="ORF">TAPDE_003530</name>
</gene>
<comment type="similarity">
    <text evidence="2">Belongs to the COG2 family.</text>
</comment>
<dbReference type="InterPro" id="IPR009316">
    <property type="entry name" value="COG2"/>
</dbReference>
<keyword evidence="5" id="KW-0653">Protein transport</keyword>
<evidence type="ECO:0000256" key="7">
    <source>
        <dbReference type="ARBA" id="ARBA00023136"/>
    </source>
</evidence>
<feature type="domain" description="Conserved oligomeric Golgi complex subunit 2 N-terminal" evidence="9">
    <location>
        <begin position="51"/>
        <end position="106"/>
    </location>
</feature>
<evidence type="ECO:0000259" key="9">
    <source>
        <dbReference type="Pfam" id="PF06148"/>
    </source>
</evidence>
<dbReference type="Pfam" id="PF06148">
    <property type="entry name" value="COG2_N"/>
    <property type="match status" value="1"/>
</dbReference>
<keyword evidence="6" id="KW-0333">Golgi apparatus</keyword>
<comment type="subcellular location">
    <subcellularLocation>
        <location evidence="1">Golgi apparatus membrane</location>
        <topology evidence="1">Peripheral membrane protein</topology>
    </subcellularLocation>
</comment>
<dbReference type="AlphaFoldDB" id="R4XBT4"/>
<dbReference type="EMBL" id="CAHR02000138">
    <property type="protein sequence ID" value="CCG83325.1"/>
    <property type="molecule type" value="Genomic_DNA"/>
</dbReference>
<protein>
    <recommendedName>
        <fullName evidence="3">Conserved oligomeric Golgi complex subunit 2</fullName>
    </recommendedName>
    <alternativeName>
        <fullName evidence="8">Component of oligomeric Golgi complex 2</fullName>
    </alternativeName>
</protein>
<keyword evidence="7" id="KW-0472">Membrane</keyword>
<dbReference type="STRING" id="1097556.R4XBT4"/>
<dbReference type="PANTHER" id="PTHR12961:SF0">
    <property type="entry name" value="CONSERVED OLIGOMERIC GOLGI COMPLEX SUBUNIT 2"/>
    <property type="match status" value="1"/>
</dbReference>
<dbReference type="VEuPathDB" id="FungiDB:TAPDE_003530"/>
<evidence type="ECO:0000313" key="11">
    <source>
        <dbReference type="Proteomes" id="UP000013776"/>
    </source>
</evidence>
<evidence type="ECO:0000256" key="5">
    <source>
        <dbReference type="ARBA" id="ARBA00022927"/>
    </source>
</evidence>
<dbReference type="GO" id="GO:0015031">
    <property type="term" value="P:protein transport"/>
    <property type="evidence" value="ECO:0007669"/>
    <property type="project" value="UniProtKB-KW"/>
</dbReference>
<evidence type="ECO:0000256" key="4">
    <source>
        <dbReference type="ARBA" id="ARBA00022448"/>
    </source>
</evidence>
<dbReference type="GO" id="GO:0006891">
    <property type="term" value="P:intra-Golgi vesicle-mediated transport"/>
    <property type="evidence" value="ECO:0007669"/>
    <property type="project" value="TreeGrafter"/>
</dbReference>
<dbReference type="GO" id="GO:0000139">
    <property type="term" value="C:Golgi membrane"/>
    <property type="evidence" value="ECO:0007669"/>
    <property type="project" value="UniProtKB-SubCell"/>
</dbReference>
<dbReference type="GO" id="GO:0017119">
    <property type="term" value="C:Golgi transport complex"/>
    <property type="evidence" value="ECO:0007669"/>
    <property type="project" value="TreeGrafter"/>
</dbReference>
<evidence type="ECO:0000313" key="10">
    <source>
        <dbReference type="EMBL" id="CCG83325.1"/>
    </source>
</evidence>
<keyword evidence="11" id="KW-1185">Reference proteome</keyword>
<dbReference type="PANTHER" id="PTHR12961">
    <property type="entry name" value="CONSERVED OLIGOMERIC GOLGI COMPLEX COMPONENT 2"/>
    <property type="match status" value="1"/>
</dbReference>
<proteinExistence type="inferred from homology"/>
<dbReference type="Proteomes" id="UP000013776">
    <property type="component" value="Unassembled WGS sequence"/>
</dbReference>
<reference evidence="10 11" key="1">
    <citation type="journal article" date="2013" name="MBio">
        <title>Genome sequencing of the plant pathogen Taphrina deformans, the causal agent of peach leaf curl.</title>
        <authorList>
            <person name="Cisse O.H."/>
            <person name="Almeida J.M.G.C.F."/>
            <person name="Fonseca A."/>
            <person name="Kumar A.A."/>
            <person name="Salojaervi J."/>
            <person name="Overmyer K."/>
            <person name="Hauser P.M."/>
            <person name="Pagni M."/>
        </authorList>
    </citation>
    <scope>NUCLEOTIDE SEQUENCE [LARGE SCALE GENOMIC DNA]</scope>
    <source>
        <strain evidence="11">PYCC 5710 / ATCC 11124 / CBS 356.35 / IMI 108563 / JCM 9778 / NBRC 8474</strain>
    </source>
</reference>
<evidence type="ECO:0000256" key="3">
    <source>
        <dbReference type="ARBA" id="ARBA00020977"/>
    </source>
</evidence>
<accession>R4XBT4</accession>
<organism evidence="10 11">
    <name type="scientific">Taphrina deformans (strain PYCC 5710 / ATCC 11124 / CBS 356.35 / IMI 108563 / JCM 9778 / NBRC 8474)</name>
    <name type="common">Peach leaf curl fungus</name>
    <name type="synonym">Lalaria deformans</name>
    <dbReference type="NCBI Taxonomy" id="1097556"/>
    <lineage>
        <taxon>Eukaryota</taxon>
        <taxon>Fungi</taxon>
        <taxon>Dikarya</taxon>
        <taxon>Ascomycota</taxon>
        <taxon>Taphrinomycotina</taxon>
        <taxon>Taphrinomycetes</taxon>
        <taxon>Taphrinales</taxon>
        <taxon>Taphrinaceae</taxon>
        <taxon>Taphrina</taxon>
    </lineage>
</organism>
<dbReference type="GO" id="GO:0007030">
    <property type="term" value="P:Golgi organization"/>
    <property type="evidence" value="ECO:0007669"/>
    <property type="project" value="InterPro"/>
</dbReference>
<evidence type="ECO:0000256" key="1">
    <source>
        <dbReference type="ARBA" id="ARBA00004395"/>
    </source>
</evidence>